<comment type="caution">
    <text evidence="2">The sequence shown here is derived from an EMBL/GenBank/DDBJ whole genome shotgun (WGS) entry which is preliminary data.</text>
</comment>
<dbReference type="Proteomes" id="UP001056436">
    <property type="component" value="Unassembled WGS sequence"/>
</dbReference>
<gene>
    <name evidence="2" type="ORF">CABS02_09872</name>
</gene>
<name>A0A9P9X994_9PEZI</name>
<organism evidence="2 3">
    <name type="scientific">Colletotrichum abscissum</name>
    <dbReference type="NCBI Taxonomy" id="1671311"/>
    <lineage>
        <taxon>Eukaryota</taxon>
        <taxon>Fungi</taxon>
        <taxon>Dikarya</taxon>
        <taxon>Ascomycota</taxon>
        <taxon>Pezizomycotina</taxon>
        <taxon>Sordariomycetes</taxon>
        <taxon>Hypocreomycetidae</taxon>
        <taxon>Glomerellales</taxon>
        <taxon>Glomerellaceae</taxon>
        <taxon>Colletotrichum</taxon>
        <taxon>Colletotrichum acutatum species complex</taxon>
    </lineage>
</organism>
<dbReference type="EMBL" id="SDAQ01000068">
    <property type="protein sequence ID" value="KAI3544198.1"/>
    <property type="molecule type" value="Genomic_DNA"/>
</dbReference>
<evidence type="ECO:0000313" key="2">
    <source>
        <dbReference type="EMBL" id="KAI3544198.1"/>
    </source>
</evidence>
<dbReference type="AlphaFoldDB" id="A0A9P9X994"/>
<keyword evidence="3" id="KW-1185">Reference proteome</keyword>
<evidence type="ECO:0000313" key="3">
    <source>
        <dbReference type="Proteomes" id="UP001056436"/>
    </source>
</evidence>
<proteinExistence type="predicted"/>
<feature type="region of interest" description="Disordered" evidence="1">
    <location>
        <begin position="17"/>
        <end position="42"/>
    </location>
</feature>
<protein>
    <submittedName>
        <fullName evidence="2">Uncharacterized protein</fullName>
    </submittedName>
</protein>
<evidence type="ECO:0000256" key="1">
    <source>
        <dbReference type="SAM" id="MobiDB-lite"/>
    </source>
</evidence>
<reference evidence="2" key="1">
    <citation type="submission" date="2019-01" db="EMBL/GenBank/DDBJ databases">
        <title>Colletotrichum abscissum LGMF1257.</title>
        <authorList>
            <person name="Baroncelli R."/>
        </authorList>
    </citation>
    <scope>NUCLEOTIDE SEQUENCE</scope>
    <source>
        <strain evidence="2">Ca142</strain>
    </source>
</reference>
<sequence>MRKAGRLRAIAEMRGLASRRSRRLRNAEPTAAAPGNATDGERFTTRANVPACHCRQERALKPCDSARHQIDPGLGHGCRW</sequence>
<accession>A0A9P9X994</accession>